<dbReference type="PANTHER" id="PTHR30001">
    <property type="entry name" value="RIBONUCLEASE"/>
    <property type="match status" value="1"/>
</dbReference>
<keyword evidence="6" id="KW-0698">rRNA processing</keyword>
<comment type="subcellular location">
    <subcellularLocation>
        <location evidence="2">Cytoplasm</location>
    </subcellularLocation>
</comment>
<evidence type="ECO:0000259" key="16">
    <source>
        <dbReference type="PROSITE" id="PS50126"/>
    </source>
</evidence>
<dbReference type="GO" id="GO:0004540">
    <property type="term" value="F:RNA nuclease activity"/>
    <property type="evidence" value="ECO:0007669"/>
    <property type="project" value="InterPro"/>
</dbReference>
<evidence type="ECO:0000256" key="4">
    <source>
        <dbReference type="ARBA" id="ARBA00017719"/>
    </source>
</evidence>
<evidence type="ECO:0000259" key="17">
    <source>
        <dbReference type="PROSITE" id="PS50926"/>
    </source>
</evidence>
<dbReference type="SUPFAM" id="SSF50249">
    <property type="entry name" value="Nucleic acid-binding proteins"/>
    <property type="match status" value="2"/>
</dbReference>
<dbReference type="CDD" id="cd04453">
    <property type="entry name" value="S1_RNase_E"/>
    <property type="match status" value="1"/>
</dbReference>
<evidence type="ECO:0000313" key="19">
    <source>
        <dbReference type="Proteomes" id="UP000093514"/>
    </source>
</evidence>
<evidence type="ECO:0000256" key="8">
    <source>
        <dbReference type="ARBA" id="ARBA00022694"/>
    </source>
</evidence>
<evidence type="ECO:0000256" key="14">
    <source>
        <dbReference type="ARBA" id="ARBA00022842"/>
    </source>
</evidence>
<protein>
    <recommendedName>
        <fullName evidence="4">Ribonuclease G</fullName>
    </recommendedName>
</protein>
<dbReference type="Pfam" id="PF10150">
    <property type="entry name" value="RNase_E_G"/>
    <property type="match status" value="1"/>
</dbReference>
<evidence type="ECO:0000256" key="15">
    <source>
        <dbReference type="ARBA" id="ARBA00022884"/>
    </source>
</evidence>
<keyword evidence="5" id="KW-0963">Cytoplasm</keyword>
<dbReference type="InterPro" id="IPR019307">
    <property type="entry name" value="RNA-bd_AU-1/RNase_E/G"/>
</dbReference>
<keyword evidence="7" id="KW-0820">tRNA-binding</keyword>
<dbReference type="Pfam" id="PF01938">
    <property type="entry name" value="TRAM"/>
    <property type="match status" value="1"/>
</dbReference>
<comment type="caution">
    <text evidence="18">The sequence shown here is derived from an EMBL/GenBank/DDBJ whole genome shotgun (WGS) entry which is preliminary data.</text>
</comment>
<organism evidence="18 19">
    <name type="scientific">Orenia metallireducens</name>
    <dbReference type="NCBI Taxonomy" id="1413210"/>
    <lineage>
        <taxon>Bacteria</taxon>
        <taxon>Bacillati</taxon>
        <taxon>Bacillota</taxon>
        <taxon>Clostridia</taxon>
        <taxon>Halanaerobiales</taxon>
        <taxon>Halobacteroidaceae</taxon>
        <taxon>Orenia</taxon>
    </lineage>
</organism>
<evidence type="ECO:0000256" key="7">
    <source>
        <dbReference type="ARBA" id="ARBA00022555"/>
    </source>
</evidence>
<proteinExistence type="inferred from homology"/>
<dbReference type="GO" id="GO:0004519">
    <property type="term" value="F:endonuclease activity"/>
    <property type="evidence" value="ECO:0007669"/>
    <property type="project" value="UniProtKB-KW"/>
</dbReference>
<dbReference type="GO" id="GO:0000049">
    <property type="term" value="F:tRNA binding"/>
    <property type="evidence" value="ECO:0007669"/>
    <property type="project" value="UniProtKB-KW"/>
</dbReference>
<keyword evidence="12" id="KW-0255">Endonuclease</keyword>
<dbReference type="GO" id="GO:0016787">
    <property type="term" value="F:hydrolase activity"/>
    <property type="evidence" value="ECO:0007669"/>
    <property type="project" value="UniProtKB-KW"/>
</dbReference>
<dbReference type="GO" id="GO:0046872">
    <property type="term" value="F:metal ion binding"/>
    <property type="evidence" value="ECO:0007669"/>
    <property type="project" value="UniProtKB-KW"/>
</dbReference>
<name>A0A1C0A547_9FIRM</name>
<feature type="domain" description="TRAM" evidence="17">
    <location>
        <begin position="492"/>
        <end position="554"/>
    </location>
</feature>
<comment type="cofactor">
    <cofactor evidence="1">
        <name>Mg(2+)</name>
        <dbReference type="ChEBI" id="CHEBI:18420"/>
    </cofactor>
</comment>
<dbReference type="Proteomes" id="UP000093514">
    <property type="component" value="Unassembled WGS sequence"/>
</dbReference>
<evidence type="ECO:0000256" key="13">
    <source>
        <dbReference type="ARBA" id="ARBA00022801"/>
    </source>
</evidence>
<keyword evidence="15" id="KW-0694">RNA-binding</keyword>
<dbReference type="InterPro" id="IPR002792">
    <property type="entry name" value="TRAM_dom"/>
</dbReference>
<dbReference type="PANTHER" id="PTHR30001:SF0">
    <property type="entry name" value="RIBONUCLEASE G"/>
    <property type="match status" value="1"/>
</dbReference>
<dbReference type="InterPro" id="IPR012340">
    <property type="entry name" value="NA-bd_OB-fold"/>
</dbReference>
<evidence type="ECO:0000256" key="3">
    <source>
        <dbReference type="ARBA" id="ARBA00005663"/>
    </source>
</evidence>
<dbReference type="GO" id="GO:0008033">
    <property type="term" value="P:tRNA processing"/>
    <property type="evidence" value="ECO:0007669"/>
    <property type="project" value="UniProtKB-KW"/>
</dbReference>
<dbReference type="PROSITE" id="PS50126">
    <property type="entry name" value="S1"/>
    <property type="match status" value="1"/>
</dbReference>
<dbReference type="InterPro" id="IPR048583">
    <property type="entry name" value="RNase_E_G_thioredoxin-like"/>
</dbReference>
<dbReference type="GO" id="GO:0019843">
    <property type="term" value="F:rRNA binding"/>
    <property type="evidence" value="ECO:0007669"/>
    <property type="project" value="UniProtKB-KW"/>
</dbReference>
<evidence type="ECO:0000256" key="9">
    <source>
        <dbReference type="ARBA" id="ARBA00022722"/>
    </source>
</evidence>
<evidence type="ECO:0000256" key="10">
    <source>
        <dbReference type="ARBA" id="ARBA00022723"/>
    </source>
</evidence>
<reference evidence="18 19" key="2">
    <citation type="submission" date="2016-08" db="EMBL/GenBank/DDBJ databases">
        <title>Orenia metallireducens sp. nov. strain Z6, a Novel Metal-reducing Firmicute from the Deep Subsurface.</title>
        <authorList>
            <person name="Maxim B.I."/>
            <person name="Kenneth K."/>
            <person name="Flynn T.M."/>
            <person name="Oloughlin E.J."/>
            <person name="Locke R.A."/>
            <person name="Weber J.R."/>
            <person name="Egan S.M."/>
            <person name="Mackie R.I."/>
            <person name="Cann I.K."/>
        </authorList>
    </citation>
    <scope>NUCLEOTIDE SEQUENCE [LARGE SCALE GENOMIC DNA]</scope>
    <source>
        <strain evidence="18 19">Z6</strain>
    </source>
</reference>
<comment type="similarity">
    <text evidence="3">Belongs to the RNase E/G family. RNase G subfamily.</text>
</comment>
<keyword evidence="9" id="KW-0540">Nuclease</keyword>
<keyword evidence="13" id="KW-0378">Hydrolase</keyword>
<feature type="domain" description="S1 motif" evidence="16">
    <location>
        <begin position="39"/>
        <end position="117"/>
    </location>
</feature>
<dbReference type="GO" id="GO:0006364">
    <property type="term" value="P:rRNA processing"/>
    <property type="evidence" value="ECO:0007669"/>
    <property type="project" value="UniProtKB-KW"/>
</dbReference>
<sequence length="558" mass="63573">MSKEIVINDIGLETRIAILENRELVEIIYERDFSEQIVGNIYKGRVESVLPGMQAAFIDIGLEKNVFLHAKDLTSVVGEKGFRIEEVIRVGQEILVQITKEALGTKGPRGTCKLSLAGRYLVLMNSKRHVGVSRRIDNNSERKRLKSIAYEILPEDKGLIVRTVAAYKDEEELKKDLNFLLNLWEEIEEEASKDKAPSLIYKSLNSVKQVIRDKFTSEIDKLIIDNKKDYHQAMKILEHISPELESRVYYYNHPKPIFDYYNIEEEIKGLLKRKVPLNCGGYIIIDNTEALTAIDVNTGSYVGKDNLEDTVVKTNLEAAKEIAKQLRLRDIGGIIIIDFIDMKVDEDRELILDTLRAELDKDKTKSNILGLTKLGLVEMTRKNEREGVGEFLQQECPYCQGTGTILSEDTIFLETIRQIKEIFWQSRAEAILLEVHPKIASRLIGVSGKNLEKLEKELHRDIYIMGNKELHLEDTNILKVGSNSEIESIAKPLNTGKRLNLKVEERHMNNLDDGIARLNGYIIDILEGGALVGQRVRVEIIEVKKTYAIAKVIKVIDY</sequence>
<evidence type="ECO:0000256" key="1">
    <source>
        <dbReference type="ARBA" id="ARBA00001946"/>
    </source>
</evidence>
<evidence type="ECO:0000256" key="5">
    <source>
        <dbReference type="ARBA" id="ARBA00022490"/>
    </source>
</evidence>
<dbReference type="Gene3D" id="2.40.50.140">
    <property type="entry name" value="Nucleic acid-binding proteins"/>
    <property type="match status" value="2"/>
</dbReference>
<dbReference type="OrthoDB" id="9804278at2"/>
<dbReference type="EMBL" id="LWDV01000010">
    <property type="protein sequence ID" value="OCL25262.1"/>
    <property type="molecule type" value="Genomic_DNA"/>
</dbReference>
<dbReference type="RefSeq" id="WP_068719174.1">
    <property type="nucleotide sequence ID" value="NZ_LWDV01000010.1"/>
</dbReference>
<evidence type="ECO:0000256" key="12">
    <source>
        <dbReference type="ARBA" id="ARBA00022759"/>
    </source>
</evidence>
<keyword evidence="8" id="KW-0819">tRNA processing</keyword>
<accession>A0A1C0A547</accession>
<dbReference type="SMART" id="SM00316">
    <property type="entry name" value="S1"/>
    <property type="match status" value="1"/>
</dbReference>
<keyword evidence="19" id="KW-1185">Reference proteome</keyword>
<dbReference type="Pfam" id="PF20833">
    <property type="entry name" value="RNase_E_G_Thio"/>
    <property type="match status" value="1"/>
</dbReference>
<dbReference type="NCBIfam" id="TIGR00757">
    <property type="entry name" value="RNaseEG"/>
    <property type="match status" value="1"/>
</dbReference>
<evidence type="ECO:0000313" key="18">
    <source>
        <dbReference type="EMBL" id="OCL25262.1"/>
    </source>
</evidence>
<dbReference type="Pfam" id="PF00575">
    <property type="entry name" value="S1"/>
    <property type="match status" value="1"/>
</dbReference>
<dbReference type="InterPro" id="IPR004659">
    <property type="entry name" value="RNase_E/G"/>
</dbReference>
<reference evidence="19" key="1">
    <citation type="submission" date="2016-07" db="EMBL/GenBank/DDBJ databases">
        <authorList>
            <person name="Florea S."/>
            <person name="Webb J.S."/>
            <person name="Jaromczyk J."/>
            <person name="Schardl C.L."/>
        </authorList>
    </citation>
    <scope>NUCLEOTIDE SEQUENCE [LARGE SCALE GENOMIC DNA]</scope>
    <source>
        <strain evidence="19">Z6</strain>
    </source>
</reference>
<evidence type="ECO:0000256" key="6">
    <source>
        <dbReference type="ARBA" id="ARBA00022552"/>
    </source>
</evidence>
<keyword evidence="10" id="KW-0479">Metal-binding</keyword>
<evidence type="ECO:0000256" key="2">
    <source>
        <dbReference type="ARBA" id="ARBA00004496"/>
    </source>
</evidence>
<dbReference type="GO" id="GO:0005737">
    <property type="term" value="C:cytoplasm"/>
    <property type="evidence" value="ECO:0007669"/>
    <property type="project" value="UniProtKB-SubCell"/>
</dbReference>
<evidence type="ECO:0000256" key="11">
    <source>
        <dbReference type="ARBA" id="ARBA00022730"/>
    </source>
</evidence>
<keyword evidence="14" id="KW-0460">Magnesium</keyword>
<dbReference type="PROSITE" id="PS50926">
    <property type="entry name" value="TRAM"/>
    <property type="match status" value="1"/>
</dbReference>
<keyword evidence="11" id="KW-0699">rRNA-binding</keyword>
<dbReference type="Gene3D" id="3.40.1260.20">
    <property type="entry name" value="Ribonuclease E, catalytic domain"/>
    <property type="match status" value="1"/>
</dbReference>
<gene>
    <name evidence="18" type="ORF">U472_12950</name>
</gene>
<dbReference type="AlphaFoldDB" id="A0A1C0A547"/>
<dbReference type="InterPro" id="IPR003029">
    <property type="entry name" value="S1_domain"/>
</dbReference>